<protein>
    <submittedName>
        <fullName evidence="8">O-succinylbenzoic acid--CoA ligase</fullName>
    </submittedName>
</protein>
<dbReference type="NCBIfam" id="TIGR01923">
    <property type="entry name" value="menE"/>
    <property type="match status" value="1"/>
</dbReference>
<dbReference type="Pfam" id="PF13193">
    <property type="entry name" value="AMP-binding_C"/>
    <property type="match status" value="1"/>
</dbReference>
<dbReference type="Proteomes" id="UP000198775">
    <property type="component" value="Unassembled WGS sequence"/>
</dbReference>
<sequence length="498" mass="52849">MDWPTQDLVAARAAATPDRTALIDADRDESITYREYDAAVGRRAAALNQLTDDDPDRIAVLLDTRPAFAELFFAAMRLGVSVVPLNVRLTPAEVREQVERTEPDALLCERETEATATEVFDGPIASVDDAAAAGVQTLDDIDGAPFEPATLTPETEQLVLFTSGTTGQPKGVRLTVGNLVASATASAFRLGVTRSDRWLCCLPTYHMGGLAPVVRSALYGATVVIQREFDAAETARILDESGITGVSLVPTMLARLLDVGWEPSEQLRFVLLGGAPASDDLLARARERDVPACPTYGMTETASQIATATPEQAAGHEGTVGQPLVNTTVTVVDEDGDPVGTGETGEIVVSGPTVTPGYLDPAVTEDAFGPEGLHTGDIGSRDEDGRLWVHNRVDDRIVTGGENVDPGEVVAVLREHPAVHEAAVVGLDDPEWGERVAALVVPADGGDPTAEEIEGHCRGRLAGFKLPRTVAFADELPRTASGTVDRGAVRKRLRDRQV</sequence>
<evidence type="ECO:0000259" key="6">
    <source>
        <dbReference type="Pfam" id="PF00501"/>
    </source>
</evidence>
<keyword evidence="5" id="KW-0067">ATP-binding</keyword>
<evidence type="ECO:0000256" key="1">
    <source>
        <dbReference type="ARBA" id="ARBA00006432"/>
    </source>
</evidence>
<evidence type="ECO:0000256" key="5">
    <source>
        <dbReference type="ARBA" id="ARBA00022840"/>
    </source>
</evidence>
<keyword evidence="4" id="KW-0547">Nucleotide-binding</keyword>
<comment type="similarity">
    <text evidence="1">Belongs to the ATP-dependent AMP-binding enzyme family.</text>
</comment>
<evidence type="ECO:0000256" key="3">
    <source>
        <dbReference type="ARBA" id="ARBA00022598"/>
    </source>
</evidence>
<dbReference type="GO" id="GO:0031956">
    <property type="term" value="F:medium-chain fatty acid-CoA ligase activity"/>
    <property type="evidence" value="ECO:0007669"/>
    <property type="project" value="TreeGrafter"/>
</dbReference>
<dbReference type="Pfam" id="PF00501">
    <property type="entry name" value="AMP-binding"/>
    <property type="match status" value="1"/>
</dbReference>
<dbReference type="RefSeq" id="WP_092659209.1">
    <property type="nucleotide sequence ID" value="NZ_FOCX01000006.1"/>
</dbReference>
<dbReference type="InterPro" id="IPR025110">
    <property type="entry name" value="AMP-bd_C"/>
</dbReference>
<dbReference type="AlphaFoldDB" id="A0A1H8KVZ8"/>
<gene>
    <name evidence="8" type="ORF">SAMN05216388_1006194</name>
</gene>
<dbReference type="Gene3D" id="3.30.300.30">
    <property type="match status" value="1"/>
</dbReference>
<feature type="domain" description="AMP-dependent synthetase/ligase" evidence="6">
    <location>
        <begin position="11"/>
        <end position="359"/>
    </location>
</feature>
<dbReference type="GO" id="GO:0006631">
    <property type="term" value="P:fatty acid metabolic process"/>
    <property type="evidence" value="ECO:0007669"/>
    <property type="project" value="TreeGrafter"/>
</dbReference>
<dbReference type="InterPro" id="IPR000873">
    <property type="entry name" value="AMP-dep_synth/lig_dom"/>
</dbReference>
<dbReference type="PROSITE" id="PS00455">
    <property type="entry name" value="AMP_BINDING"/>
    <property type="match status" value="1"/>
</dbReference>
<name>A0A1H8KVZ8_9EURY</name>
<feature type="domain" description="AMP-binding enzyme C-terminal" evidence="7">
    <location>
        <begin position="411"/>
        <end position="482"/>
    </location>
</feature>
<evidence type="ECO:0000256" key="2">
    <source>
        <dbReference type="ARBA" id="ARBA00022428"/>
    </source>
</evidence>
<dbReference type="GO" id="GO:0008756">
    <property type="term" value="F:o-succinylbenzoate-CoA ligase activity"/>
    <property type="evidence" value="ECO:0007669"/>
    <property type="project" value="InterPro"/>
</dbReference>
<reference evidence="9" key="1">
    <citation type="submission" date="2016-10" db="EMBL/GenBank/DDBJ databases">
        <authorList>
            <person name="Varghese N."/>
            <person name="Submissions S."/>
        </authorList>
    </citation>
    <scope>NUCLEOTIDE SEQUENCE [LARGE SCALE GENOMIC DNA]</scope>
    <source>
        <strain evidence="9">IBRC-M 10043</strain>
    </source>
</reference>
<dbReference type="PANTHER" id="PTHR43201:SF5">
    <property type="entry name" value="MEDIUM-CHAIN ACYL-COA LIGASE ACSF2, MITOCHONDRIAL"/>
    <property type="match status" value="1"/>
</dbReference>
<dbReference type="GO" id="GO:0005524">
    <property type="term" value="F:ATP binding"/>
    <property type="evidence" value="ECO:0007669"/>
    <property type="project" value="UniProtKB-KW"/>
</dbReference>
<keyword evidence="2" id="KW-0474">Menaquinone biosynthesis</keyword>
<accession>A0A1H8KVZ8</accession>
<dbReference type="InterPro" id="IPR042099">
    <property type="entry name" value="ANL_N_sf"/>
</dbReference>
<dbReference type="InterPro" id="IPR045851">
    <property type="entry name" value="AMP-bd_C_sf"/>
</dbReference>
<evidence type="ECO:0000259" key="7">
    <source>
        <dbReference type="Pfam" id="PF13193"/>
    </source>
</evidence>
<dbReference type="OrthoDB" id="35688at2157"/>
<dbReference type="InterPro" id="IPR010192">
    <property type="entry name" value="MenE"/>
</dbReference>
<dbReference type="InterPro" id="IPR020845">
    <property type="entry name" value="AMP-binding_CS"/>
</dbReference>
<dbReference type="SUPFAM" id="SSF56801">
    <property type="entry name" value="Acetyl-CoA synthetase-like"/>
    <property type="match status" value="1"/>
</dbReference>
<dbReference type="EMBL" id="FOCX01000006">
    <property type="protein sequence ID" value="SEN96578.1"/>
    <property type="molecule type" value="Genomic_DNA"/>
</dbReference>
<dbReference type="Gene3D" id="3.40.50.12780">
    <property type="entry name" value="N-terminal domain of ligase-like"/>
    <property type="match status" value="1"/>
</dbReference>
<keyword evidence="3 8" id="KW-0436">Ligase</keyword>
<evidence type="ECO:0000313" key="9">
    <source>
        <dbReference type="Proteomes" id="UP000198775"/>
    </source>
</evidence>
<evidence type="ECO:0000256" key="4">
    <source>
        <dbReference type="ARBA" id="ARBA00022741"/>
    </source>
</evidence>
<organism evidence="8 9">
    <name type="scientific">Halorientalis persicus</name>
    <dbReference type="NCBI Taxonomy" id="1367881"/>
    <lineage>
        <taxon>Archaea</taxon>
        <taxon>Methanobacteriati</taxon>
        <taxon>Methanobacteriota</taxon>
        <taxon>Stenosarchaea group</taxon>
        <taxon>Halobacteria</taxon>
        <taxon>Halobacteriales</taxon>
        <taxon>Haloarculaceae</taxon>
        <taxon>Halorientalis</taxon>
    </lineage>
</organism>
<dbReference type="GO" id="GO:0009234">
    <property type="term" value="P:menaquinone biosynthetic process"/>
    <property type="evidence" value="ECO:0007669"/>
    <property type="project" value="UniProtKB-KW"/>
</dbReference>
<evidence type="ECO:0000313" key="8">
    <source>
        <dbReference type="EMBL" id="SEN96578.1"/>
    </source>
</evidence>
<keyword evidence="9" id="KW-1185">Reference proteome</keyword>
<proteinExistence type="inferred from homology"/>
<dbReference type="PANTHER" id="PTHR43201">
    <property type="entry name" value="ACYL-COA SYNTHETASE"/>
    <property type="match status" value="1"/>
</dbReference>